<gene>
    <name evidence="2" type="ORF">FRX31_020777</name>
</gene>
<evidence type="ECO:0000313" key="3">
    <source>
        <dbReference type="Proteomes" id="UP000554482"/>
    </source>
</evidence>
<name>A0A7J6VYH1_THATH</name>
<reference evidence="2 3" key="1">
    <citation type="submission" date="2020-06" db="EMBL/GenBank/DDBJ databases">
        <title>Transcriptomic and genomic resources for Thalictrum thalictroides and T. hernandezii: Facilitating candidate gene discovery in an emerging model plant lineage.</title>
        <authorList>
            <person name="Arias T."/>
            <person name="Riano-Pachon D.M."/>
            <person name="Di Stilio V.S."/>
        </authorList>
    </citation>
    <scope>NUCLEOTIDE SEQUENCE [LARGE SCALE GENOMIC DNA]</scope>
    <source>
        <strain evidence="3">cv. WT478/WT964</strain>
        <tissue evidence="2">Leaves</tissue>
    </source>
</reference>
<dbReference type="PANTHER" id="PTHR31672">
    <property type="entry name" value="BNACNNG10540D PROTEIN"/>
    <property type="match status" value="1"/>
</dbReference>
<accession>A0A7J6VYH1</accession>
<proteinExistence type="predicted"/>
<organism evidence="2 3">
    <name type="scientific">Thalictrum thalictroides</name>
    <name type="common">Rue-anemone</name>
    <name type="synonym">Anemone thalictroides</name>
    <dbReference type="NCBI Taxonomy" id="46969"/>
    <lineage>
        <taxon>Eukaryota</taxon>
        <taxon>Viridiplantae</taxon>
        <taxon>Streptophyta</taxon>
        <taxon>Embryophyta</taxon>
        <taxon>Tracheophyta</taxon>
        <taxon>Spermatophyta</taxon>
        <taxon>Magnoliopsida</taxon>
        <taxon>Ranunculales</taxon>
        <taxon>Ranunculaceae</taxon>
        <taxon>Thalictroideae</taxon>
        <taxon>Thalictrum</taxon>
    </lineage>
</organism>
<dbReference type="OrthoDB" id="591557at2759"/>
<dbReference type="InterPro" id="IPR050796">
    <property type="entry name" value="SCF_F-box_component"/>
</dbReference>
<protein>
    <submittedName>
        <fullName evidence="2">F-box protein cpr1</fullName>
    </submittedName>
</protein>
<dbReference type="Pfam" id="PF07734">
    <property type="entry name" value="FBA_1"/>
    <property type="match status" value="1"/>
</dbReference>
<dbReference type="InterPro" id="IPR006527">
    <property type="entry name" value="F-box-assoc_dom_typ1"/>
</dbReference>
<dbReference type="PANTHER" id="PTHR31672:SF13">
    <property type="entry name" value="F-BOX PROTEIN CPR30-LIKE"/>
    <property type="match status" value="1"/>
</dbReference>
<dbReference type="Proteomes" id="UP000554482">
    <property type="component" value="Unassembled WGS sequence"/>
</dbReference>
<comment type="caution">
    <text evidence="2">The sequence shown here is derived from an EMBL/GenBank/DDBJ whole genome shotgun (WGS) entry which is preliminary data.</text>
</comment>
<dbReference type="NCBIfam" id="TIGR01640">
    <property type="entry name" value="F_box_assoc_1"/>
    <property type="match status" value="1"/>
</dbReference>
<evidence type="ECO:0000313" key="2">
    <source>
        <dbReference type="EMBL" id="KAF5189638.1"/>
    </source>
</evidence>
<dbReference type="InterPro" id="IPR017451">
    <property type="entry name" value="F-box-assoc_interact_dom"/>
</dbReference>
<dbReference type="EMBL" id="JABWDY010025196">
    <property type="protein sequence ID" value="KAF5189638.1"/>
    <property type="molecule type" value="Genomic_DNA"/>
</dbReference>
<dbReference type="AlphaFoldDB" id="A0A7J6VYH1"/>
<keyword evidence="3" id="KW-1185">Reference proteome</keyword>
<sequence>MKDTYLWNPYTSVYKFLYGLGDLQSDDYVYGFGFGYKTISQDYEIVRISCWKYDHHTQVEIYSVKRCSWRRIQDIPYRIFPLYNKAKLVNGVLHWVAKQYLTQNRVVLGYDINSEKLKEVPLPDCVDANFFVMTMDEYLGVTCLADTKFIVAWIMVDYGVRESWMKLYVINTEDIPCSVNAFGLLPLCFMKNGAEILLSDLSCLYSYDTVSQDFKEFKIDNLPDCAFDATIYTESTVKLKTGYLKRKRTHNITGRRQGM</sequence>
<evidence type="ECO:0000259" key="1">
    <source>
        <dbReference type="Pfam" id="PF07734"/>
    </source>
</evidence>
<feature type="domain" description="F-box associated beta-propeller type 1" evidence="1">
    <location>
        <begin position="4"/>
        <end position="192"/>
    </location>
</feature>